<dbReference type="EMBL" id="JAIWYP010000003">
    <property type="protein sequence ID" value="KAH3851617.1"/>
    <property type="molecule type" value="Genomic_DNA"/>
</dbReference>
<evidence type="ECO:0000313" key="1">
    <source>
        <dbReference type="EMBL" id="KAH3851617.1"/>
    </source>
</evidence>
<protein>
    <submittedName>
        <fullName evidence="1">Uncharacterized protein</fullName>
    </submittedName>
</protein>
<evidence type="ECO:0000313" key="2">
    <source>
        <dbReference type="Proteomes" id="UP000828390"/>
    </source>
</evidence>
<organism evidence="1 2">
    <name type="scientific">Dreissena polymorpha</name>
    <name type="common">Zebra mussel</name>
    <name type="synonym">Mytilus polymorpha</name>
    <dbReference type="NCBI Taxonomy" id="45954"/>
    <lineage>
        <taxon>Eukaryota</taxon>
        <taxon>Metazoa</taxon>
        <taxon>Spiralia</taxon>
        <taxon>Lophotrochozoa</taxon>
        <taxon>Mollusca</taxon>
        <taxon>Bivalvia</taxon>
        <taxon>Autobranchia</taxon>
        <taxon>Heteroconchia</taxon>
        <taxon>Euheterodonta</taxon>
        <taxon>Imparidentia</taxon>
        <taxon>Neoheterodontei</taxon>
        <taxon>Myida</taxon>
        <taxon>Dreissenoidea</taxon>
        <taxon>Dreissenidae</taxon>
        <taxon>Dreissena</taxon>
    </lineage>
</organism>
<accession>A0A9D4L457</accession>
<dbReference type="AlphaFoldDB" id="A0A9D4L457"/>
<name>A0A9D4L457_DREPO</name>
<comment type="caution">
    <text evidence="1">The sequence shown here is derived from an EMBL/GenBank/DDBJ whole genome shotgun (WGS) entry which is preliminary data.</text>
</comment>
<reference evidence="1" key="2">
    <citation type="submission" date="2020-11" db="EMBL/GenBank/DDBJ databases">
        <authorList>
            <person name="McCartney M.A."/>
            <person name="Auch B."/>
            <person name="Kono T."/>
            <person name="Mallez S."/>
            <person name="Becker A."/>
            <person name="Gohl D.M."/>
            <person name="Silverstein K.A.T."/>
            <person name="Koren S."/>
            <person name="Bechman K.B."/>
            <person name="Herman A."/>
            <person name="Abrahante J.E."/>
            <person name="Garbe J."/>
        </authorList>
    </citation>
    <scope>NUCLEOTIDE SEQUENCE</scope>
    <source>
        <strain evidence="1">Duluth1</strain>
        <tissue evidence="1">Whole animal</tissue>
    </source>
</reference>
<gene>
    <name evidence="1" type="ORF">DPMN_094099</name>
</gene>
<proteinExistence type="predicted"/>
<reference evidence="1" key="1">
    <citation type="journal article" date="2019" name="bioRxiv">
        <title>The Genome of the Zebra Mussel, Dreissena polymorpha: A Resource for Invasive Species Research.</title>
        <authorList>
            <person name="McCartney M.A."/>
            <person name="Auch B."/>
            <person name="Kono T."/>
            <person name="Mallez S."/>
            <person name="Zhang Y."/>
            <person name="Obille A."/>
            <person name="Becker A."/>
            <person name="Abrahante J.E."/>
            <person name="Garbe J."/>
            <person name="Badalamenti J.P."/>
            <person name="Herman A."/>
            <person name="Mangelson H."/>
            <person name="Liachko I."/>
            <person name="Sullivan S."/>
            <person name="Sone E.D."/>
            <person name="Koren S."/>
            <person name="Silverstein K.A.T."/>
            <person name="Beckman K.B."/>
            <person name="Gohl D.M."/>
        </authorList>
    </citation>
    <scope>NUCLEOTIDE SEQUENCE</scope>
    <source>
        <strain evidence="1">Duluth1</strain>
        <tissue evidence="1">Whole animal</tissue>
    </source>
</reference>
<sequence>MKRAKLLKGIDISINGDLTKTNAEVLVSLRLKEPDKVEKAWPRDGRLPRT</sequence>
<dbReference type="Proteomes" id="UP000828390">
    <property type="component" value="Unassembled WGS sequence"/>
</dbReference>
<keyword evidence="2" id="KW-1185">Reference proteome</keyword>